<feature type="transmembrane region" description="Helical" evidence="1">
    <location>
        <begin position="217"/>
        <end position="240"/>
    </location>
</feature>
<sequence>MAATTPAYKEVAVTFISALVGGVYITSVAFCYRWLFFADEGWKLRKKIYWVTVVATSIIFLLNVIYPAIFLRGVMEMVKLLEDNPGARYTRAPWDRILWCTSAIVTVLIADCILIYRCWVVYERRSIAIIVFPAILWLGGLACTILMVYFEIAHTRDPKIGGQVWRGLNESLGPGFALIPFLALTVTLNSYTTCMLMRRINAVARKSESATARQFRYIARIFAESGVLCLSITVAQLIAWFTPNNIAIQVLCLINIPVVGISFNLVVIRSAQLRAEQRDPLQDAFEGGISRLQFQDRRTGSATIGSV</sequence>
<comment type="caution">
    <text evidence="2">The sequence shown here is derived from an EMBL/GenBank/DDBJ whole genome shotgun (WGS) entry which is preliminary data.</text>
</comment>
<keyword evidence="1" id="KW-1133">Transmembrane helix</keyword>
<gene>
    <name evidence="2" type="ORF">D9756_006196</name>
</gene>
<feature type="transmembrane region" description="Helical" evidence="1">
    <location>
        <begin position="128"/>
        <end position="152"/>
    </location>
</feature>
<reference evidence="2 3" key="1">
    <citation type="journal article" date="2020" name="ISME J.">
        <title>Uncovering the hidden diversity of litter-decomposition mechanisms in mushroom-forming fungi.</title>
        <authorList>
            <person name="Floudas D."/>
            <person name="Bentzer J."/>
            <person name="Ahren D."/>
            <person name="Johansson T."/>
            <person name="Persson P."/>
            <person name="Tunlid A."/>
        </authorList>
    </citation>
    <scope>NUCLEOTIDE SEQUENCE [LARGE SCALE GENOMIC DNA]</scope>
    <source>
        <strain evidence="2 3">CBS 146.42</strain>
    </source>
</reference>
<dbReference type="AlphaFoldDB" id="A0A8H5D341"/>
<feature type="transmembrane region" description="Helical" evidence="1">
    <location>
        <begin position="172"/>
        <end position="196"/>
    </location>
</feature>
<organism evidence="2 3">
    <name type="scientific">Leucocoprinus leucothites</name>
    <dbReference type="NCBI Taxonomy" id="201217"/>
    <lineage>
        <taxon>Eukaryota</taxon>
        <taxon>Fungi</taxon>
        <taxon>Dikarya</taxon>
        <taxon>Basidiomycota</taxon>
        <taxon>Agaricomycotina</taxon>
        <taxon>Agaricomycetes</taxon>
        <taxon>Agaricomycetidae</taxon>
        <taxon>Agaricales</taxon>
        <taxon>Agaricineae</taxon>
        <taxon>Agaricaceae</taxon>
        <taxon>Leucocoprinus</taxon>
    </lineage>
</organism>
<evidence type="ECO:0000256" key="1">
    <source>
        <dbReference type="SAM" id="Phobius"/>
    </source>
</evidence>
<evidence type="ECO:0000313" key="2">
    <source>
        <dbReference type="EMBL" id="KAF5352620.1"/>
    </source>
</evidence>
<feature type="transmembrane region" description="Helical" evidence="1">
    <location>
        <begin position="96"/>
        <end position="116"/>
    </location>
</feature>
<proteinExistence type="predicted"/>
<name>A0A8H5D341_9AGAR</name>
<evidence type="ECO:0000313" key="3">
    <source>
        <dbReference type="Proteomes" id="UP000559027"/>
    </source>
</evidence>
<keyword evidence="1" id="KW-0812">Transmembrane</keyword>
<protein>
    <submittedName>
        <fullName evidence="2">Uncharacterized protein</fullName>
    </submittedName>
</protein>
<keyword evidence="1" id="KW-0472">Membrane</keyword>
<feature type="transmembrane region" description="Helical" evidence="1">
    <location>
        <begin position="12"/>
        <end position="36"/>
    </location>
</feature>
<dbReference type="OrthoDB" id="3357408at2759"/>
<feature type="transmembrane region" description="Helical" evidence="1">
    <location>
        <begin position="246"/>
        <end position="268"/>
    </location>
</feature>
<feature type="transmembrane region" description="Helical" evidence="1">
    <location>
        <begin position="48"/>
        <end position="69"/>
    </location>
</feature>
<dbReference type="Proteomes" id="UP000559027">
    <property type="component" value="Unassembled WGS sequence"/>
</dbReference>
<accession>A0A8H5D341</accession>
<keyword evidence="3" id="KW-1185">Reference proteome</keyword>
<dbReference type="EMBL" id="JAACJO010000011">
    <property type="protein sequence ID" value="KAF5352620.1"/>
    <property type="molecule type" value="Genomic_DNA"/>
</dbReference>